<gene>
    <name evidence="8" type="ORF">ANE_LOCUS14791</name>
</gene>
<dbReference type="InterPro" id="IPR017907">
    <property type="entry name" value="Znf_RING_CS"/>
</dbReference>
<dbReference type="PROSITE" id="PS50089">
    <property type="entry name" value="ZF_RING_2"/>
    <property type="match status" value="2"/>
</dbReference>
<dbReference type="OrthoDB" id="6270329at2759"/>
<dbReference type="InterPro" id="IPR043145">
    <property type="entry name" value="Znf_ZZ_sf"/>
</dbReference>
<dbReference type="InterPro" id="IPR001841">
    <property type="entry name" value="Znf_RING"/>
</dbReference>
<keyword evidence="2 4" id="KW-0863">Zinc-finger</keyword>
<dbReference type="EMBL" id="CABITT030000005">
    <property type="protein sequence ID" value="VVB04347.1"/>
    <property type="molecule type" value="Genomic_DNA"/>
</dbReference>
<dbReference type="InterPro" id="IPR013083">
    <property type="entry name" value="Znf_RING/FYVE/PHD"/>
</dbReference>
<dbReference type="GO" id="GO:0061630">
    <property type="term" value="F:ubiquitin protein ligase activity"/>
    <property type="evidence" value="ECO:0007669"/>
    <property type="project" value="TreeGrafter"/>
</dbReference>
<dbReference type="InterPro" id="IPR027370">
    <property type="entry name" value="Znf-RING_euk"/>
</dbReference>
<dbReference type="SUPFAM" id="SSF57850">
    <property type="entry name" value="RING/U-box"/>
    <property type="match status" value="3"/>
</dbReference>
<keyword evidence="1" id="KW-0479">Metal-binding</keyword>
<protein>
    <recommendedName>
        <fullName evidence="10">RING-type domain-containing protein</fullName>
    </recommendedName>
</protein>
<dbReference type="Pfam" id="PF00569">
    <property type="entry name" value="ZZ"/>
    <property type="match status" value="1"/>
</dbReference>
<feature type="compositionally biased region" description="Basic and acidic residues" evidence="5">
    <location>
        <begin position="152"/>
        <end position="166"/>
    </location>
</feature>
<evidence type="ECO:0000313" key="9">
    <source>
        <dbReference type="Proteomes" id="UP000489600"/>
    </source>
</evidence>
<comment type="caution">
    <text evidence="8">The sequence shown here is derived from an EMBL/GenBank/DDBJ whole genome shotgun (WGS) entry which is preliminary data.</text>
</comment>
<dbReference type="FunFam" id="3.30.60.90:FF:000014">
    <property type="entry name" value="E3 ubiquitin-protein ligase PRT1"/>
    <property type="match status" value="1"/>
</dbReference>
<dbReference type="Gene3D" id="3.30.60.90">
    <property type="match status" value="1"/>
</dbReference>
<dbReference type="CDD" id="cd02338">
    <property type="entry name" value="ZZ_PCMF_like"/>
    <property type="match status" value="1"/>
</dbReference>
<dbReference type="PROSITE" id="PS50135">
    <property type="entry name" value="ZF_ZZ_2"/>
    <property type="match status" value="1"/>
</dbReference>
<feature type="domain" description="RING-type" evidence="6">
    <location>
        <begin position="21"/>
        <end position="61"/>
    </location>
</feature>
<feature type="domain" description="RING-type" evidence="6">
    <location>
        <begin position="184"/>
        <end position="224"/>
    </location>
</feature>
<feature type="region of interest" description="Disordered" evidence="5">
    <location>
        <begin position="135"/>
        <end position="166"/>
    </location>
</feature>
<reference evidence="8" key="1">
    <citation type="submission" date="2019-07" db="EMBL/GenBank/DDBJ databases">
        <authorList>
            <person name="Dittberner H."/>
        </authorList>
    </citation>
    <scope>NUCLEOTIDE SEQUENCE [LARGE SCALE GENOMIC DNA]</scope>
</reference>
<evidence type="ECO:0000256" key="1">
    <source>
        <dbReference type="ARBA" id="ARBA00022723"/>
    </source>
</evidence>
<dbReference type="GO" id="GO:0008270">
    <property type="term" value="F:zinc ion binding"/>
    <property type="evidence" value="ECO:0007669"/>
    <property type="project" value="UniProtKB-KW"/>
</dbReference>
<dbReference type="AlphaFoldDB" id="A0A565BSK4"/>
<dbReference type="PANTHER" id="PTHR15898:SF13">
    <property type="entry name" value="BIFUNCTIONAL APOPTOSIS REGULATOR"/>
    <property type="match status" value="1"/>
</dbReference>
<feature type="domain" description="ZZ-type" evidence="7">
    <location>
        <begin position="297"/>
        <end position="361"/>
    </location>
</feature>
<dbReference type="Gene3D" id="3.30.40.10">
    <property type="entry name" value="Zinc/RING finger domain, C3HC4 (zinc finger)"/>
    <property type="match status" value="2"/>
</dbReference>
<evidence type="ECO:0008006" key="10">
    <source>
        <dbReference type="Google" id="ProtNLM"/>
    </source>
</evidence>
<evidence type="ECO:0000256" key="5">
    <source>
        <dbReference type="SAM" id="MobiDB-lite"/>
    </source>
</evidence>
<accession>A0A565BSK4</accession>
<dbReference type="FunFam" id="3.30.40.10:FF:000489">
    <property type="entry name" value="E3 ubiquitin-protein ligase PRT1"/>
    <property type="match status" value="1"/>
</dbReference>
<dbReference type="PANTHER" id="PTHR15898">
    <property type="entry name" value="BIFUNCTIONAL APOPTOSIS REGULATOR"/>
    <property type="match status" value="1"/>
</dbReference>
<evidence type="ECO:0000256" key="4">
    <source>
        <dbReference type="PROSITE-ProRule" id="PRU00228"/>
    </source>
</evidence>
<evidence type="ECO:0000256" key="3">
    <source>
        <dbReference type="ARBA" id="ARBA00022833"/>
    </source>
</evidence>
<dbReference type="Pfam" id="PF13920">
    <property type="entry name" value="zf-C3HC4_3"/>
    <property type="match status" value="1"/>
</dbReference>
<organism evidence="8 9">
    <name type="scientific">Arabis nemorensis</name>
    <dbReference type="NCBI Taxonomy" id="586526"/>
    <lineage>
        <taxon>Eukaryota</taxon>
        <taxon>Viridiplantae</taxon>
        <taxon>Streptophyta</taxon>
        <taxon>Embryophyta</taxon>
        <taxon>Tracheophyta</taxon>
        <taxon>Spermatophyta</taxon>
        <taxon>Magnoliopsida</taxon>
        <taxon>eudicotyledons</taxon>
        <taxon>Gunneridae</taxon>
        <taxon>Pentapetalae</taxon>
        <taxon>rosids</taxon>
        <taxon>malvids</taxon>
        <taxon>Brassicales</taxon>
        <taxon>Brassicaceae</taxon>
        <taxon>Arabideae</taxon>
        <taxon>Arabis</taxon>
    </lineage>
</organism>
<feature type="compositionally biased region" description="Polar residues" evidence="5">
    <location>
        <begin position="392"/>
        <end position="402"/>
    </location>
</feature>
<name>A0A565BSK4_9BRAS</name>
<feature type="compositionally biased region" description="Low complexity" evidence="5">
    <location>
        <begin position="135"/>
        <end position="149"/>
    </location>
</feature>
<evidence type="ECO:0000259" key="7">
    <source>
        <dbReference type="PROSITE" id="PS50135"/>
    </source>
</evidence>
<dbReference type="InterPro" id="IPR000433">
    <property type="entry name" value="Znf_ZZ"/>
</dbReference>
<sequence length="402" mass="45099">MEDSMVKDVELEEEIPDKFLCCVCLELLYKPIVLSCGHLSCFWCVHKSMNGLRESHCPICRDPYVHFPSVCQKLHFLLKKIYPLAHKKREEQVLKEEQEQDCFSPQIDVVLDEPKAKDQSVNVSDEQKVEECSSAAKLLSSSPSRCDSPSNEEPKDAETLSVHETDLPKNNKVSKQILKDDLLCSACEKLLVRPVVLNCGHVYCEGCVVDMADESEMIKCQECHVCDPRGFPKVCLVLEKLLEENFPEEYNSRKSGIQKTLAHSSKGNFQSYQKEGPSLSDNNNDLPWWATLGSNVHIGAGCDSCGVYPIIGDRYRCKDCKEKIGYDLCKECYESSSKVPGRFNQQHTPDHKFERARVPQLMINSNSIGFLLGPMVNADVGAGSDESEEEPTGSNESSSNTE</sequence>
<dbReference type="GO" id="GO:0043161">
    <property type="term" value="P:proteasome-mediated ubiquitin-dependent protein catabolic process"/>
    <property type="evidence" value="ECO:0007669"/>
    <property type="project" value="TreeGrafter"/>
</dbReference>
<dbReference type="SMART" id="SM00291">
    <property type="entry name" value="ZnF_ZZ"/>
    <property type="match status" value="1"/>
</dbReference>
<keyword evidence="9" id="KW-1185">Reference proteome</keyword>
<dbReference type="PROSITE" id="PS00518">
    <property type="entry name" value="ZF_RING_1"/>
    <property type="match status" value="1"/>
</dbReference>
<dbReference type="Proteomes" id="UP000489600">
    <property type="component" value="Unassembled WGS sequence"/>
</dbReference>
<dbReference type="SMART" id="SM00184">
    <property type="entry name" value="RING"/>
    <property type="match status" value="2"/>
</dbReference>
<feature type="region of interest" description="Disordered" evidence="5">
    <location>
        <begin position="379"/>
        <end position="402"/>
    </location>
</feature>
<dbReference type="Pfam" id="PF13445">
    <property type="entry name" value="zf-RING_UBOX"/>
    <property type="match status" value="1"/>
</dbReference>
<keyword evidence="3" id="KW-0862">Zinc</keyword>
<proteinExistence type="predicted"/>
<evidence type="ECO:0000313" key="8">
    <source>
        <dbReference type="EMBL" id="VVB04347.1"/>
    </source>
</evidence>
<evidence type="ECO:0000259" key="6">
    <source>
        <dbReference type="PROSITE" id="PS50089"/>
    </source>
</evidence>
<evidence type="ECO:0000256" key="2">
    <source>
        <dbReference type="ARBA" id="ARBA00022771"/>
    </source>
</evidence>